<dbReference type="InterPro" id="IPR014284">
    <property type="entry name" value="RNA_pol_sigma-70_dom"/>
</dbReference>
<dbReference type="InterPro" id="IPR013324">
    <property type="entry name" value="RNA_pol_sigma_r3/r4-like"/>
</dbReference>
<dbReference type="RefSeq" id="WP_377555300.1">
    <property type="nucleotide sequence ID" value="NZ_JBHUHQ010000009.1"/>
</dbReference>
<evidence type="ECO:0000256" key="1">
    <source>
        <dbReference type="ARBA" id="ARBA00010641"/>
    </source>
</evidence>
<dbReference type="Pfam" id="PF04542">
    <property type="entry name" value="Sigma70_r2"/>
    <property type="match status" value="1"/>
</dbReference>
<comment type="caution">
    <text evidence="8">The sequence shown here is derived from an EMBL/GenBank/DDBJ whole genome shotgun (WGS) entry which is preliminary data.</text>
</comment>
<evidence type="ECO:0000313" key="8">
    <source>
        <dbReference type="EMBL" id="MFD2043574.1"/>
    </source>
</evidence>
<dbReference type="SUPFAM" id="SSF88659">
    <property type="entry name" value="Sigma3 and sigma4 domains of RNA polymerase sigma factors"/>
    <property type="match status" value="1"/>
</dbReference>
<keyword evidence="5" id="KW-0804">Transcription</keyword>
<keyword evidence="4" id="KW-0238">DNA-binding</keyword>
<gene>
    <name evidence="8" type="ORF">ACFSJF_04700</name>
</gene>
<dbReference type="CDD" id="cd06171">
    <property type="entry name" value="Sigma70_r4"/>
    <property type="match status" value="1"/>
</dbReference>
<dbReference type="Pfam" id="PF08281">
    <property type="entry name" value="Sigma70_r4_2"/>
    <property type="match status" value="1"/>
</dbReference>
<evidence type="ECO:0000256" key="4">
    <source>
        <dbReference type="ARBA" id="ARBA00023125"/>
    </source>
</evidence>
<dbReference type="Gene3D" id="1.10.1740.10">
    <property type="match status" value="1"/>
</dbReference>
<evidence type="ECO:0000256" key="2">
    <source>
        <dbReference type="ARBA" id="ARBA00023015"/>
    </source>
</evidence>
<dbReference type="SUPFAM" id="SSF88946">
    <property type="entry name" value="Sigma2 domain of RNA polymerase sigma factors"/>
    <property type="match status" value="1"/>
</dbReference>
<feature type="domain" description="RNA polymerase sigma-70 region 2" evidence="6">
    <location>
        <begin position="5"/>
        <end position="71"/>
    </location>
</feature>
<dbReference type="InterPro" id="IPR013325">
    <property type="entry name" value="RNA_pol_sigma_r2"/>
</dbReference>
<dbReference type="EMBL" id="JBHUHQ010000009">
    <property type="protein sequence ID" value="MFD2043574.1"/>
    <property type="molecule type" value="Genomic_DNA"/>
</dbReference>
<dbReference type="InterPro" id="IPR013249">
    <property type="entry name" value="RNA_pol_sigma70_r4_t2"/>
</dbReference>
<protein>
    <submittedName>
        <fullName evidence="8">RNA polymerase sigma factor</fullName>
    </submittedName>
</protein>
<keyword evidence="9" id="KW-1185">Reference proteome</keyword>
<evidence type="ECO:0000259" key="7">
    <source>
        <dbReference type="Pfam" id="PF08281"/>
    </source>
</evidence>
<dbReference type="Proteomes" id="UP001597383">
    <property type="component" value="Unassembled WGS sequence"/>
</dbReference>
<feature type="domain" description="RNA polymerase sigma factor 70 region 4 type 2" evidence="7">
    <location>
        <begin position="98"/>
        <end position="147"/>
    </location>
</feature>
<dbReference type="PANTHER" id="PTHR43133">
    <property type="entry name" value="RNA POLYMERASE ECF-TYPE SIGMA FACTO"/>
    <property type="match status" value="1"/>
</dbReference>
<name>A0ABW4VWM2_9BACI</name>
<dbReference type="Gene3D" id="1.10.10.10">
    <property type="entry name" value="Winged helix-like DNA-binding domain superfamily/Winged helix DNA-binding domain"/>
    <property type="match status" value="1"/>
</dbReference>
<sequence>MFERIIEKYRQDLTNYCKMLTGTPWDAEDLFQETMIKTFDHKDKLLHHPNPKAYMFRVASTTWIDFCRKRKVDLDIDEKKVMELSTEDADPTVLHEVIEDFASSLPPKQAVVILLMDVFKYTSRETAEMINSTISAVKSTLHRGRKNIQNRHRKIVRESTPLELIKAFQEAMKDNDPTLISIAYKNIINNGFQIHFNRNKNWFTIHDPEGNRIGIIHS</sequence>
<dbReference type="InterPro" id="IPR007627">
    <property type="entry name" value="RNA_pol_sigma70_r2"/>
</dbReference>
<evidence type="ECO:0000313" key="9">
    <source>
        <dbReference type="Proteomes" id="UP001597383"/>
    </source>
</evidence>
<evidence type="ECO:0000256" key="3">
    <source>
        <dbReference type="ARBA" id="ARBA00023082"/>
    </source>
</evidence>
<comment type="similarity">
    <text evidence="1">Belongs to the sigma-70 factor family. ECF subfamily.</text>
</comment>
<evidence type="ECO:0000256" key="5">
    <source>
        <dbReference type="ARBA" id="ARBA00023163"/>
    </source>
</evidence>
<reference evidence="9" key="1">
    <citation type="journal article" date="2019" name="Int. J. Syst. Evol. Microbiol.">
        <title>The Global Catalogue of Microorganisms (GCM) 10K type strain sequencing project: providing services to taxonomists for standard genome sequencing and annotation.</title>
        <authorList>
            <consortium name="The Broad Institute Genomics Platform"/>
            <consortium name="The Broad Institute Genome Sequencing Center for Infectious Disease"/>
            <person name="Wu L."/>
            <person name="Ma J."/>
        </authorList>
    </citation>
    <scope>NUCLEOTIDE SEQUENCE [LARGE SCALE GENOMIC DNA]</scope>
    <source>
        <strain evidence="9">R28</strain>
    </source>
</reference>
<proteinExistence type="inferred from homology"/>
<dbReference type="NCBIfam" id="TIGR02937">
    <property type="entry name" value="sigma70-ECF"/>
    <property type="match status" value="1"/>
</dbReference>
<evidence type="ECO:0000259" key="6">
    <source>
        <dbReference type="Pfam" id="PF04542"/>
    </source>
</evidence>
<dbReference type="PANTHER" id="PTHR43133:SF8">
    <property type="entry name" value="RNA POLYMERASE SIGMA FACTOR HI_1459-RELATED"/>
    <property type="match status" value="1"/>
</dbReference>
<dbReference type="InterPro" id="IPR036388">
    <property type="entry name" value="WH-like_DNA-bd_sf"/>
</dbReference>
<keyword evidence="3" id="KW-0731">Sigma factor</keyword>
<organism evidence="8 9">
    <name type="scientific">Ornithinibacillus salinisoli</name>
    <dbReference type="NCBI Taxonomy" id="1848459"/>
    <lineage>
        <taxon>Bacteria</taxon>
        <taxon>Bacillati</taxon>
        <taxon>Bacillota</taxon>
        <taxon>Bacilli</taxon>
        <taxon>Bacillales</taxon>
        <taxon>Bacillaceae</taxon>
        <taxon>Ornithinibacillus</taxon>
    </lineage>
</organism>
<dbReference type="InterPro" id="IPR039425">
    <property type="entry name" value="RNA_pol_sigma-70-like"/>
</dbReference>
<keyword evidence="2" id="KW-0805">Transcription regulation</keyword>
<accession>A0ABW4VWM2</accession>